<dbReference type="SUPFAM" id="SSF88946">
    <property type="entry name" value="Sigma2 domain of RNA polymerase sigma factors"/>
    <property type="match status" value="1"/>
</dbReference>
<comment type="similarity">
    <text evidence="1">Belongs to the sigma-70 factor family. ECF subfamily.</text>
</comment>
<dbReference type="AlphaFoldDB" id="A0A9X3N729"/>
<evidence type="ECO:0000256" key="3">
    <source>
        <dbReference type="ARBA" id="ARBA00023082"/>
    </source>
</evidence>
<evidence type="ECO:0000256" key="2">
    <source>
        <dbReference type="ARBA" id="ARBA00023015"/>
    </source>
</evidence>
<dbReference type="InterPro" id="IPR036388">
    <property type="entry name" value="WH-like_DNA-bd_sf"/>
</dbReference>
<dbReference type="InterPro" id="IPR013324">
    <property type="entry name" value="RNA_pol_sigma_r3/r4-like"/>
</dbReference>
<dbReference type="EMBL" id="JAPDDP010000005">
    <property type="protein sequence ID" value="MDA0179514.1"/>
    <property type="molecule type" value="Genomic_DNA"/>
</dbReference>
<evidence type="ECO:0000256" key="5">
    <source>
        <dbReference type="ARBA" id="ARBA00023163"/>
    </source>
</evidence>
<dbReference type="InterPro" id="IPR039425">
    <property type="entry name" value="RNA_pol_sigma-70-like"/>
</dbReference>
<dbReference type="Proteomes" id="UP001147653">
    <property type="component" value="Unassembled WGS sequence"/>
</dbReference>
<dbReference type="InterPro" id="IPR014284">
    <property type="entry name" value="RNA_pol_sigma-70_dom"/>
</dbReference>
<keyword evidence="2" id="KW-0805">Transcription regulation</keyword>
<dbReference type="GO" id="GO:0016987">
    <property type="term" value="F:sigma factor activity"/>
    <property type="evidence" value="ECO:0007669"/>
    <property type="project" value="UniProtKB-KW"/>
</dbReference>
<proteinExistence type="inferred from homology"/>
<sequence>MLHTHHQNREYVAALDAERQRRSTADGRALERMIAAAARGDQSAWSALVSRFSGRIARVARGYGLNPYQADDVAQETWLRLYRGLERVRDPQALGAWVDTTARRESLRALKRRGREDLTGEDLFVDVVAYDDPDEALLAERRVALAAALARLPERQQRLMESLLADTEPSYADVSAELGLPVGSIGPTRGRCVERLRRILAPELADQPR</sequence>
<keyword evidence="5" id="KW-0804">Transcription</keyword>
<dbReference type="SUPFAM" id="SSF88659">
    <property type="entry name" value="Sigma3 and sigma4 domains of RNA polymerase sigma factors"/>
    <property type="match status" value="1"/>
</dbReference>
<keyword evidence="3" id="KW-0731">Sigma factor</keyword>
<gene>
    <name evidence="7" type="ORF">OJ997_04335</name>
</gene>
<dbReference type="PANTHER" id="PTHR43133">
    <property type="entry name" value="RNA POLYMERASE ECF-TYPE SIGMA FACTO"/>
    <property type="match status" value="1"/>
</dbReference>
<evidence type="ECO:0000259" key="6">
    <source>
        <dbReference type="Pfam" id="PF04542"/>
    </source>
</evidence>
<protein>
    <submittedName>
        <fullName evidence="7">Sigma-70 family RNA polymerase sigma factor</fullName>
    </submittedName>
</protein>
<evidence type="ECO:0000313" key="8">
    <source>
        <dbReference type="Proteomes" id="UP001147653"/>
    </source>
</evidence>
<dbReference type="GO" id="GO:0006352">
    <property type="term" value="P:DNA-templated transcription initiation"/>
    <property type="evidence" value="ECO:0007669"/>
    <property type="project" value="InterPro"/>
</dbReference>
<evidence type="ECO:0000256" key="4">
    <source>
        <dbReference type="ARBA" id="ARBA00023125"/>
    </source>
</evidence>
<dbReference type="InterPro" id="IPR007627">
    <property type="entry name" value="RNA_pol_sigma70_r2"/>
</dbReference>
<name>A0A9X3N729_9ACTN</name>
<dbReference type="InterPro" id="IPR013325">
    <property type="entry name" value="RNA_pol_sigma_r2"/>
</dbReference>
<keyword evidence="8" id="KW-1185">Reference proteome</keyword>
<dbReference type="Pfam" id="PF04542">
    <property type="entry name" value="Sigma70_r2"/>
    <property type="match status" value="1"/>
</dbReference>
<dbReference type="Gene3D" id="1.10.10.10">
    <property type="entry name" value="Winged helix-like DNA-binding domain superfamily/Winged helix DNA-binding domain"/>
    <property type="match status" value="1"/>
</dbReference>
<feature type="domain" description="RNA polymerase sigma-70 region 2" evidence="6">
    <location>
        <begin position="48"/>
        <end position="115"/>
    </location>
</feature>
<dbReference type="NCBIfam" id="TIGR02937">
    <property type="entry name" value="sigma70-ECF"/>
    <property type="match status" value="1"/>
</dbReference>
<accession>A0A9X3N729</accession>
<evidence type="ECO:0000313" key="7">
    <source>
        <dbReference type="EMBL" id="MDA0179514.1"/>
    </source>
</evidence>
<reference evidence="7" key="1">
    <citation type="submission" date="2022-10" db="EMBL/GenBank/DDBJ databases">
        <title>The WGS of Solirubrobacter phytolaccae KCTC 29190.</title>
        <authorList>
            <person name="Jiang Z."/>
        </authorList>
    </citation>
    <scope>NUCLEOTIDE SEQUENCE</scope>
    <source>
        <strain evidence="7">KCTC 29190</strain>
    </source>
</reference>
<dbReference type="GO" id="GO:0003677">
    <property type="term" value="F:DNA binding"/>
    <property type="evidence" value="ECO:0007669"/>
    <property type="project" value="UniProtKB-KW"/>
</dbReference>
<organism evidence="7 8">
    <name type="scientific">Solirubrobacter phytolaccae</name>
    <dbReference type="NCBI Taxonomy" id="1404360"/>
    <lineage>
        <taxon>Bacteria</taxon>
        <taxon>Bacillati</taxon>
        <taxon>Actinomycetota</taxon>
        <taxon>Thermoleophilia</taxon>
        <taxon>Solirubrobacterales</taxon>
        <taxon>Solirubrobacteraceae</taxon>
        <taxon>Solirubrobacter</taxon>
    </lineage>
</organism>
<dbReference type="PANTHER" id="PTHR43133:SF8">
    <property type="entry name" value="RNA POLYMERASE SIGMA FACTOR HI_1459-RELATED"/>
    <property type="match status" value="1"/>
</dbReference>
<dbReference type="RefSeq" id="WP_270023799.1">
    <property type="nucleotide sequence ID" value="NZ_JAPDDP010000005.1"/>
</dbReference>
<comment type="caution">
    <text evidence="7">The sequence shown here is derived from an EMBL/GenBank/DDBJ whole genome shotgun (WGS) entry which is preliminary data.</text>
</comment>
<dbReference type="Gene3D" id="1.10.1740.10">
    <property type="match status" value="1"/>
</dbReference>
<keyword evidence="4" id="KW-0238">DNA-binding</keyword>
<evidence type="ECO:0000256" key="1">
    <source>
        <dbReference type="ARBA" id="ARBA00010641"/>
    </source>
</evidence>